<keyword evidence="3" id="KW-1185">Reference proteome</keyword>
<organism evidence="2 3">
    <name type="scientific">Glossina brevipalpis</name>
    <dbReference type="NCBI Taxonomy" id="37001"/>
    <lineage>
        <taxon>Eukaryota</taxon>
        <taxon>Metazoa</taxon>
        <taxon>Ecdysozoa</taxon>
        <taxon>Arthropoda</taxon>
        <taxon>Hexapoda</taxon>
        <taxon>Insecta</taxon>
        <taxon>Pterygota</taxon>
        <taxon>Neoptera</taxon>
        <taxon>Endopterygota</taxon>
        <taxon>Diptera</taxon>
        <taxon>Brachycera</taxon>
        <taxon>Muscomorpha</taxon>
        <taxon>Hippoboscoidea</taxon>
        <taxon>Glossinidae</taxon>
        <taxon>Glossina</taxon>
    </lineage>
</organism>
<keyword evidence="1" id="KW-1133">Transmembrane helix</keyword>
<reference evidence="2" key="2">
    <citation type="submission" date="2020-05" db="UniProtKB">
        <authorList>
            <consortium name="EnsemblMetazoa"/>
        </authorList>
    </citation>
    <scope>IDENTIFICATION</scope>
    <source>
        <strain evidence="2">IAEA</strain>
    </source>
</reference>
<sequence>MQQSSFNFVKHRYVLLCTDICMHIYLICIEFYRYKGALFAVIDFVAKTILVCAWFRMACLHFMHYDKMVKIVLMNNNNKKKSIVIYMYY</sequence>
<protein>
    <submittedName>
        <fullName evidence="2">Uncharacterized protein</fullName>
    </submittedName>
</protein>
<dbReference type="EnsemblMetazoa" id="GBRI003351-RA">
    <property type="protein sequence ID" value="GBRI003351-PA"/>
    <property type="gene ID" value="GBRI003351"/>
</dbReference>
<reference evidence="3" key="1">
    <citation type="submission" date="2014-03" db="EMBL/GenBank/DDBJ databases">
        <authorList>
            <person name="Aksoy S."/>
            <person name="Warren W."/>
            <person name="Wilson R.K."/>
        </authorList>
    </citation>
    <scope>NUCLEOTIDE SEQUENCE [LARGE SCALE GENOMIC DNA]</scope>
    <source>
        <strain evidence="3">IAEA</strain>
    </source>
</reference>
<dbReference type="AlphaFoldDB" id="A0A1A9W1V9"/>
<keyword evidence="1" id="KW-0812">Transmembrane</keyword>
<dbReference type="VEuPathDB" id="VectorBase:GBRI003351"/>
<name>A0A1A9W1V9_9MUSC</name>
<feature type="transmembrane region" description="Helical" evidence="1">
    <location>
        <begin position="38"/>
        <end position="58"/>
    </location>
</feature>
<evidence type="ECO:0000256" key="1">
    <source>
        <dbReference type="SAM" id="Phobius"/>
    </source>
</evidence>
<proteinExistence type="predicted"/>
<dbReference type="Proteomes" id="UP000091820">
    <property type="component" value="Unassembled WGS sequence"/>
</dbReference>
<evidence type="ECO:0000313" key="3">
    <source>
        <dbReference type="Proteomes" id="UP000091820"/>
    </source>
</evidence>
<evidence type="ECO:0000313" key="2">
    <source>
        <dbReference type="EnsemblMetazoa" id="GBRI003351-PA"/>
    </source>
</evidence>
<keyword evidence="1" id="KW-0472">Membrane</keyword>
<accession>A0A1A9W1V9</accession>
<feature type="transmembrane region" description="Helical" evidence="1">
    <location>
        <begin position="12"/>
        <end position="32"/>
    </location>
</feature>